<dbReference type="EMBL" id="FNQB01000004">
    <property type="protein sequence ID" value="SDZ62049.1"/>
    <property type="molecule type" value="Genomic_DNA"/>
</dbReference>
<keyword evidence="1" id="KW-0812">Transmembrane</keyword>
<protein>
    <submittedName>
        <fullName evidence="2">Uncharacterized protein</fullName>
    </submittedName>
</protein>
<dbReference type="Proteomes" id="UP000199632">
    <property type="component" value="Unassembled WGS sequence"/>
</dbReference>
<proteinExistence type="predicted"/>
<evidence type="ECO:0000256" key="1">
    <source>
        <dbReference type="SAM" id="Phobius"/>
    </source>
</evidence>
<feature type="transmembrane region" description="Helical" evidence="1">
    <location>
        <begin position="72"/>
        <end position="91"/>
    </location>
</feature>
<feature type="transmembrane region" description="Helical" evidence="1">
    <location>
        <begin position="31"/>
        <end position="51"/>
    </location>
</feature>
<evidence type="ECO:0000313" key="3">
    <source>
        <dbReference type="Proteomes" id="UP000199632"/>
    </source>
</evidence>
<keyword evidence="3" id="KW-1185">Reference proteome</keyword>
<dbReference type="AlphaFoldDB" id="A0A1H3UJY6"/>
<reference evidence="3" key="1">
    <citation type="submission" date="2016-10" db="EMBL/GenBank/DDBJ databases">
        <authorList>
            <person name="Varghese N."/>
            <person name="Submissions S."/>
        </authorList>
    </citation>
    <scope>NUCLEOTIDE SEQUENCE [LARGE SCALE GENOMIC DNA]</scope>
    <source>
        <strain evidence="3">DSM 44718</strain>
    </source>
</reference>
<sequence length="172" mass="17831">MTAIVWCVVLLAASALPGALPLPTAAIAGSALLLAVPSFVITLFACLLFNVRQTGNRARASRAMFRLVGETVPAGLLIAGGLLFAGFWLVGVQSVGGAGVPEQRAGEYVTNNHGIVTVISEDEYLTLKEQGRRIPVAIAGGLSVFAAVFSTALVRREEQRETSATSRGPAPG</sequence>
<name>A0A1H3UJY6_9ACTN</name>
<keyword evidence="1" id="KW-0472">Membrane</keyword>
<gene>
    <name evidence="2" type="ORF">SAMN05421684_7367</name>
</gene>
<evidence type="ECO:0000313" key="2">
    <source>
        <dbReference type="EMBL" id="SDZ62049.1"/>
    </source>
</evidence>
<keyword evidence="1" id="KW-1133">Transmembrane helix</keyword>
<feature type="transmembrane region" description="Helical" evidence="1">
    <location>
        <begin position="134"/>
        <end position="154"/>
    </location>
</feature>
<accession>A0A1H3UJY6</accession>
<organism evidence="2 3">
    <name type="scientific">Asanoa ishikariensis</name>
    <dbReference type="NCBI Taxonomy" id="137265"/>
    <lineage>
        <taxon>Bacteria</taxon>
        <taxon>Bacillati</taxon>
        <taxon>Actinomycetota</taxon>
        <taxon>Actinomycetes</taxon>
        <taxon>Micromonosporales</taxon>
        <taxon>Micromonosporaceae</taxon>
        <taxon>Asanoa</taxon>
    </lineage>
</organism>